<dbReference type="AlphaFoldDB" id="A0AAD7J3M1"/>
<name>A0AAD7J3M1_9AGAR</name>
<sequence>MSTVCGGWRSGRSSCGSQSNWYYRHFSPIRFALDWQGGCGADVERFTSEHRDLVILDISHITLLECDVGVGGGLSGATERTASHATPARGARLRLRHFDAAELTERQFYRSCGYAVKKHFVTRARTDEEAVFFTLPQNRWREPTNNPNSVLADAHQAQEFPFTLQELAKNGMQTGIIIIDKAERADLLTLCPAVSFARLSPHELVVVYGGARIADDASAVARAGRAVRARHRERPVRQ</sequence>
<protein>
    <submittedName>
        <fullName evidence="1">Uncharacterized protein</fullName>
    </submittedName>
</protein>
<accession>A0AAD7J3M1</accession>
<dbReference type="EMBL" id="JARKIB010000047">
    <property type="protein sequence ID" value="KAJ7756347.1"/>
    <property type="molecule type" value="Genomic_DNA"/>
</dbReference>
<keyword evidence="2" id="KW-1185">Reference proteome</keyword>
<proteinExistence type="predicted"/>
<reference evidence="1" key="1">
    <citation type="submission" date="2023-03" db="EMBL/GenBank/DDBJ databases">
        <title>Massive genome expansion in bonnet fungi (Mycena s.s.) driven by repeated elements and novel gene families across ecological guilds.</title>
        <authorList>
            <consortium name="Lawrence Berkeley National Laboratory"/>
            <person name="Harder C.B."/>
            <person name="Miyauchi S."/>
            <person name="Viragh M."/>
            <person name="Kuo A."/>
            <person name="Thoen E."/>
            <person name="Andreopoulos B."/>
            <person name="Lu D."/>
            <person name="Skrede I."/>
            <person name="Drula E."/>
            <person name="Henrissat B."/>
            <person name="Morin E."/>
            <person name="Kohler A."/>
            <person name="Barry K."/>
            <person name="LaButti K."/>
            <person name="Morin E."/>
            <person name="Salamov A."/>
            <person name="Lipzen A."/>
            <person name="Mereny Z."/>
            <person name="Hegedus B."/>
            <person name="Baldrian P."/>
            <person name="Stursova M."/>
            <person name="Weitz H."/>
            <person name="Taylor A."/>
            <person name="Grigoriev I.V."/>
            <person name="Nagy L.G."/>
            <person name="Martin F."/>
            <person name="Kauserud H."/>
        </authorList>
    </citation>
    <scope>NUCLEOTIDE SEQUENCE</scope>
    <source>
        <strain evidence="1">CBHHK182m</strain>
    </source>
</reference>
<comment type="caution">
    <text evidence="1">The sequence shown here is derived from an EMBL/GenBank/DDBJ whole genome shotgun (WGS) entry which is preliminary data.</text>
</comment>
<organism evidence="1 2">
    <name type="scientific">Mycena metata</name>
    <dbReference type="NCBI Taxonomy" id="1033252"/>
    <lineage>
        <taxon>Eukaryota</taxon>
        <taxon>Fungi</taxon>
        <taxon>Dikarya</taxon>
        <taxon>Basidiomycota</taxon>
        <taxon>Agaricomycotina</taxon>
        <taxon>Agaricomycetes</taxon>
        <taxon>Agaricomycetidae</taxon>
        <taxon>Agaricales</taxon>
        <taxon>Marasmiineae</taxon>
        <taxon>Mycenaceae</taxon>
        <taxon>Mycena</taxon>
    </lineage>
</organism>
<evidence type="ECO:0000313" key="2">
    <source>
        <dbReference type="Proteomes" id="UP001215598"/>
    </source>
</evidence>
<evidence type="ECO:0000313" key="1">
    <source>
        <dbReference type="EMBL" id="KAJ7756347.1"/>
    </source>
</evidence>
<gene>
    <name evidence="1" type="ORF">B0H16DRAFT_1886089</name>
</gene>
<dbReference type="Proteomes" id="UP001215598">
    <property type="component" value="Unassembled WGS sequence"/>
</dbReference>